<name>A0A974NQK8_PERPY</name>
<feature type="domain" description="Solute-binding protein family 3/N-terminal" evidence="8">
    <location>
        <begin position="36"/>
        <end position="257"/>
    </location>
</feature>
<dbReference type="GO" id="GO:0015276">
    <property type="term" value="F:ligand-gated monoatomic ion channel activity"/>
    <property type="evidence" value="ECO:0007669"/>
    <property type="project" value="InterPro"/>
</dbReference>
<dbReference type="Gene3D" id="3.40.190.10">
    <property type="entry name" value="Periplasmic binding protein-like II"/>
    <property type="match status" value="2"/>
</dbReference>
<evidence type="ECO:0000259" key="9">
    <source>
        <dbReference type="SMART" id="SM00079"/>
    </source>
</evidence>
<organism evidence="10 11">
    <name type="scientific">Peribacillus psychrosaccharolyticus</name>
    <name type="common">Bacillus psychrosaccharolyticus</name>
    <dbReference type="NCBI Taxonomy" id="1407"/>
    <lineage>
        <taxon>Bacteria</taxon>
        <taxon>Bacillati</taxon>
        <taxon>Bacillota</taxon>
        <taxon>Bacilli</taxon>
        <taxon>Bacillales</taxon>
        <taxon>Bacillaceae</taxon>
        <taxon>Peribacillus</taxon>
    </lineage>
</organism>
<dbReference type="PANTHER" id="PTHR35936:SF17">
    <property type="entry name" value="ARGININE-BINDING EXTRACELLULAR PROTEIN ARTP"/>
    <property type="match status" value="1"/>
</dbReference>
<keyword evidence="4" id="KW-0564">Palmitate</keyword>
<evidence type="ECO:0000256" key="7">
    <source>
        <dbReference type="SAM" id="SignalP"/>
    </source>
</evidence>
<evidence type="ECO:0000256" key="5">
    <source>
        <dbReference type="ARBA" id="ARBA00023288"/>
    </source>
</evidence>
<dbReference type="KEGG" id="ppsr:I6J18_10970"/>
<proteinExistence type="inferred from homology"/>
<dbReference type="PROSITE" id="PS51257">
    <property type="entry name" value="PROKAR_LIPOPROTEIN"/>
    <property type="match status" value="1"/>
</dbReference>
<dbReference type="InterPro" id="IPR001638">
    <property type="entry name" value="Solute-binding_3/MltF_N"/>
</dbReference>
<keyword evidence="11" id="KW-1185">Reference proteome</keyword>
<keyword evidence="3 7" id="KW-0732">Signal</keyword>
<dbReference type="SMART" id="SM00079">
    <property type="entry name" value="PBPe"/>
    <property type="match status" value="1"/>
</dbReference>
<evidence type="ECO:0000313" key="11">
    <source>
        <dbReference type="Proteomes" id="UP000595254"/>
    </source>
</evidence>
<dbReference type="PANTHER" id="PTHR35936">
    <property type="entry name" value="MEMBRANE-BOUND LYTIC MUREIN TRANSGLYCOSYLASE F"/>
    <property type="match status" value="1"/>
</dbReference>
<evidence type="ECO:0000313" key="10">
    <source>
        <dbReference type="EMBL" id="QQT02301.1"/>
    </source>
</evidence>
<reference evidence="10 11" key="1">
    <citation type="submission" date="2021-01" db="EMBL/GenBank/DDBJ databases">
        <title>FDA dAtabase for Regulatory Grade micrObial Sequences (FDA-ARGOS): Supporting development and validation of Infectious Disease Dx tests.</title>
        <authorList>
            <person name="Nelson B."/>
            <person name="Plummer A."/>
            <person name="Tallon L."/>
            <person name="Sadzewicz L."/>
            <person name="Zhao X."/>
            <person name="Boylan J."/>
            <person name="Ott S."/>
            <person name="Bowen H."/>
            <person name="Vavikolanu K."/>
            <person name="Mehta A."/>
            <person name="Aluvathingal J."/>
            <person name="Nadendla S."/>
            <person name="Myers T."/>
            <person name="Yan Y."/>
            <person name="Sichtig H."/>
        </authorList>
    </citation>
    <scope>NUCLEOTIDE SEQUENCE [LARGE SCALE GENOMIC DNA]</scope>
    <source>
        <strain evidence="10 11">FDAARGOS_1161</strain>
    </source>
</reference>
<dbReference type="GO" id="GO:0016020">
    <property type="term" value="C:membrane"/>
    <property type="evidence" value="ECO:0007669"/>
    <property type="project" value="InterPro"/>
</dbReference>
<protein>
    <submittedName>
        <fullName evidence="10">Basic amino acid ABC transporter substrate-binding protein</fullName>
    </submittedName>
</protein>
<evidence type="ECO:0000256" key="2">
    <source>
        <dbReference type="ARBA" id="ARBA00010333"/>
    </source>
</evidence>
<keyword evidence="5" id="KW-0449">Lipoprotein</keyword>
<dbReference type="CDD" id="cd13624">
    <property type="entry name" value="PBP2_Arg_Lys_His"/>
    <property type="match status" value="1"/>
</dbReference>
<dbReference type="GO" id="GO:0030313">
    <property type="term" value="C:cell envelope"/>
    <property type="evidence" value="ECO:0007669"/>
    <property type="project" value="UniProtKB-SubCell"/>
</dbReference>
<dbReference type="EMBL" id="CP068053">
    <property type="protein sequence ID" value="QQT02301.1"/>
    <property type="molecule type" value="Genomic_DNA"/>
</dbReference>
<comment type="similarity">
    <text evidence="2 6">Belongs to the bacterial solute-binding protein 3 family.</text>
</comment>
<dbReference type="RefSeq" id="WP_040373969.1">
    <property type="nucleotide sequence ID" value="NZ_CP068053.1"/>
</dbReference>
<gene>
    <name evidence="10" type="ORF">I6J18_10970</name>
</gene>
<evidence type="ECO:0000256" key="6">
    <source>
        <dbReference type="RuleBase" id="RU003744"/>
    </source>
</evidence>
<feature type="chain" id="PRO_5039424070" evidence="7">
    <location>
        <begin position="20"/>
        <end position="267"/>
    </location>
</feature>
<dbReference type="InterPro" id="IPR001320">
    <property type="entry name" value="Iontro_rcpt_C"/>
</dbReference>
<evidence type="ECO:0000256" key="4">
    <source>
        <dbReference type="ARBA" id="ARBA00023139"/>
    </source>
</evidence>
<sequence>MKKRLGLFLGIAISSLLLVTGCGNSEKSGSEEKEKTLRVVTDAEYPPFEFRDKGKLVGFDVDFIAAVAKEAGYKSEVEHVAWEPLFEEIKSKRADAAVSAVTINDERKQTYDFSFPYFISTNKILVPKDSAIKSAEDLKGKKVAVQTGTTGQAATESIVGKNNENIKQFENNNLAILELKSGGADAVVADNAVVEEYAKNNPDEGFTVVEDAVFEKEYYGVLFPKDSKLIEEFNKAINTLYENGTYAKIYKEWFGTEPDIETLKSQQ</sequence>
<dbReference type="InterPro" id="IPR018313">
    <property type="entry name" value="SBP_3_CS"/>
</dbReference>
<dbReference type="Pfam" id="PF00497">
    <property type="entry name" value="SBP_bac_3"/>
    <property type="match status" value="1"/>
</dbReference>
<dbReference type="SMART" id="SM00062">
    <property type="entry name" value="PBPb"/>
    <property type="match status" value="1"/>
</dbReference>
<dbReference type="SUPFAM" id="SSF53850">
    <property type="entry name" value="Periplasmic binding protein-like II"/>
    <property type="match status" value="1"/>
</dbReference>
<evidence type="ECO:0000256" key="3">
    <source>
        <dbReference type="ARBA" id="ARBA00022729"/>
    </source>
</evidence>
<evidence type="ECO:0000256" key="1">
    <source>
        <dbReference type="ARBA" id="ARBA00004196"/>
    </source>
</evidence>
<comment type="subcellular location">
    <subcellularLocation>
        <location evidence="1">Cell envelope</location>
    </subcellularLocation>
</comment>
<feature type="domain" description="Ionotropic glutamate receptor C-terminal" evidence="9">
    <location>
        <begin position="36"/>
        <end position="256"/>
    </location>
</feature>
<evidence type="ECO:0000259" key="8">
    <source>
        <dbReference type="SMART" id="SM00062"/>
    </source>
</evidence>
<accession>A0A974NQK8</accession>
<dbReference type="PROSITE" id="PS01039">
    <property type="entry name" value="SBP_BACTERIAL_3"/>
    <property type="match status" value="1"/>
</dbReference>
<dbReference type="Proteomes" id="UP000595254">
    <property type="component" value="Chromosome"/>
</dbReference>
<dbReference type="AlphaFoldDB" id="A0A974NQK8"/>
<feature type="signal peptide" evidence="7">
    <location>
        <begin position="1"/>
        <end position="19"/>
    </location>
</feature>